<feature type="transmembrane region" description="Helical" evidence="5">
    <location>
        <begin position="80"/>
        <end position="99"/>
    </location>
</feature>
<evidence type="ECO:0000256" key="4">
    <source>
        <dbReference type="SAM" id="MobiDB-lite"/>
    </source>
</evidence>
<comment type="similarity">
    <text evidence="3">Belongs to the ustYa family.</text>
</comment>
<evidence type="ECO:0000313" key="7">
    <source>
        <dbReference type="Proteomes" id="UP000799428"/>
    </source>
</evidence>
<keyword evidence="5" id="KW-0812">Transmembrane</keyword>
<dbReference type="OrthoDB" id="3687641at2759"/>
<evidence type="ECO:0000256" key="2">
    <source>
        <dbReference type="ARBA" id="ARBA00023002"/>
    </source>
</evidence>
<sequence length="300" mass="34564">MKEEDARYEALRKPSMHSDSSTEVEFSDKDNDHDHEIVSDSDNDIESKPGLGHHHQPCRTRTRTRRTRTRRRKGIWNRVMRYRWVFDTALLLVILGLLVDNRWSKAKKQKGHRYELGGDITGFAPQFSQQLTRFTPDHRFVPEPPSMFWSKGTQDAWLSIVPKGLGYLLIKSPELYTSLPQPLHDYSPNSTVYTTSMTHQLHCLYTILDAYNTLTMTRDPTLIKMPWHVNHCFEYMRQAIQCTGDVALEGAATTFPLGPNGEDQGGSDGWDSTHVCRNFGEVYDYLEKETVPGARKWISS</sequence>
<keyword evidence="5" id="KW-0472">Membrane</keyword>
<keyword evidence="5" id="KW-1133">Transmembrane helix</keyword>
<feature type="region of interest" description="Disordered" evidence="4">
    <location>
        <begin position="1"/>
        <end position="70"/>
    </location>
</feature>
<dbReference type="EMBL" id="MU005766">
    <property type="protein sequence ID" value="KAF2712415.1"/>
    <property type="molecule type" value="Genomic_DNA"/>
</dbReference>
<gene>
    <name evidence="6" type="ORF">K504DRAFT_480087</name>
</gene>
<dbReference type="AlphaFoldDB" id="A0A6G1KIP2"/>
<feature type="compositionally biased region" description="Basic and acidic residues" evidence="4">
    <location>
        <begin position="1"/>
        <end position="12"/>
    </location>
</feature>
<proteinExistence type="inferred from homology"/>
<comment type="pathway">
    <text evidence="1">Mycotoxin biosynthesis.</text>
</comment>
<evidence type="ECO:0000256" key="3">
    <source>
        <dbReference type="ARBA" id="ARBA00035112"/>
    </source>
</evidence>
<evidence type="ECO:0000256" key="1">
    <source>
        <dbReference type="ARBA" id="ARBA00004685"/>
    </source>
</evidence>
<dbReference type="Pfam" id="PF11807">
    <property type="entry name" value="UstYa"/>
    <property type="match status" value="1"/>
</dbReference>
<reference evidence="6" key="1">
    <citation type="journal article" date="2020" name="Stud. Mycol.">
        <title>101 Dothideomycetes genomes: a test case for predicting lifestyles and emergence of pathogens.</title>
        <authorList>
            <person name="Haridas S."/>
            <person name="Albert R."/>
            <person name="Binder M."/>
            <person name="Bloem J."/>
            <person name="Labutti K."/>
            <person name="Salamov A."/>
            <person name="Andreopoulos B."/>
            <person name="Baker S."/>
            <person name="Barry K."/>
            <person name="Bills G."/>
            <person name="Bluhm B."/>
            <person name="Cannon C."/>
            <person name="Castanera R."/>
            <person name="Culley D."/>
            <person name="Daum C."/>
            <person name="Ezra D."/>
            <person name="Gonzalez J."/>
            <person name="Henrissat B."/>
            <person name="Kuo A."/>
            <person name="Liang C."/>
            <person name="Lipzen A."/>
            <person name="Lutzoni F."/>
            <person name="Magnuson J."/>
            <person name="Mondo S."/>
            <person name="Nolan M."/>
            <person name="Ohm R."/>
            <person name="Pangilinan J."/>
            <person name="Park H.-J."/>
            <person name="Ramirez L."/>
            <person name="Alfaro M."/>
            <person name="Sun H."/>
            <person name="Tritt A."/>
            <person name="Yoshinaga Y."/>
            <person name="Zwiers L.-H."/>
            <person name="Turgeon B."/>
            <person name="Goodwin S."/>
            <person name="Spatafora J."/>
            <person name="Crous P."/>
            <person name="Grigoriev I."/>
        </authorList>
    </citation>
    <scope>NUCLEOTIDE SEQUENCE</scope>
    <source>
        <strain evidence="6">CBS 279.74</strain>
    </source>
</reference>
<keyword evidence="2" id="KW-0560">Oxidoreductase</keyword>
<evidence type="ECO:0000313" key="6">
    <source>
        <dbReference type="EMBL" id="KAF2712415.1"/>
    </source>
</evidence>
<dbReference type="Proteomes" id="UP000799428">
    <property type="component" value="Unassembled WGS sequence"/>
</dbReference>
<name>A0A6G1KIP2_9PLEO</name>
<evidence type="ECO:0000256" key="5">
    <source>
        <dbReference type="SAM" id="Phobius"/>
    </source>
</evidence>
<feature type="compositionally biased region" description="Basic residues" evidence="4">
    <location>
        <begin position="51"/>
        <end position="70"/>
    </location>
</feature>
<feature type="compositionally biased region" description="Basic and acidic residues" evidence="4">
    <location>
        <begin position="26"/>
        <end position="38"/>
    </location>
</feature>
<dbReference type="PANTHER" id="PTHR33365:SF11">
    <property type="entry name" value="TAT PATHWAY SIGNAL SEQUENCE"/>
    <property type="match status" value="1"/>
</dbReference>
<dbReference type="GO" id="GO:0016491">
    <property type="term" value="F:oxidoreductase activity"/>
    <property type="evidence" value="ECO:0007669"/>
    <property type="project" value="UniProtKB-KW"/>
</dbReference>
<dbReference type="GO" id="GO:0043386">
    <property type="term" value="P:mycotoxin biosynthetic process"/>
    <property type="evidence" value="ECO:0007669"/>
    <property type="project" value="InterPro"/>
</dbReference>
<dbReference type="InterPro" id="IPR021765">
    <property type="entry name" value="UstYa-like"/>
</dbReference>
<protein>
    <submittedName>
        <fullName evidence="6">Uncharacterized protein</fullName>
    </submittedName>
</protein>
<accession>A0A6G1KIP2</accession>
<keyword evidence="7" id="KW-1185">Reference proteome</keyword>
<organism evidence="6 7">
    <name type="scientific">Pleomassaria siparia CBS 279.74</name>
    <dbReference type="NCBI Taxonomy" id="1314801"/>
    <lineage>
        <taxon>Eukaryota</taxon>
        <taxon>Fungi</taxon>
        <taxon>Dikarya</taxon>
        <taxon>Ascomycota</taxon>
        <taxon>Pezizomycotina</taxon>
        <taxon>Dothideomycetes</taxon>
        <taxon>Pleosporomycetidae</taxon>
        <taxon>Pleosporales</taxon>
        <taxon>Pleomassariaceae</taxon>
        <taxon>Pleomassaria</taxon>
    </lineage>
</organism>
<dbReference type="PANTHER" id="PTHR33365">
    <property type="entry name" value="YALI0B05434P"/>
    <property type="match status" value="1"/>
</dbReference>